<dbReference type="GO" id="GO:0030490">
    <property type="term" value="P:maturation of SSU-rRNA"/>
    <property type="evidence" value="ECO:0007669"/>
    <property type="project" value="InterPro"/>
</dbReference>
<comment type="caution">
    <text evidence="2">The sequence shown here is derived from an EMBL/GenBank/DDBJ whole genome shotgun (WGS) entry which is preliminary data.</text>
</comment>
<dbReference type="GO" id="GO:0003723">
    <property type="term" value="F:RNA binding"/>
    <property type="evidence" value="ECO:0007669"/>
    <property type="project" value="TreeGrafter"/>
</dbReference>
<name>A0A2P6V4T9_9CHLO</name>
<dbReference type="STRING" id="554055.A0A2P6V4T9"/>
<gene>
    <name evidence="2" type="ORF">C2E20_7338</name>
</gene>
<proteinExistence type="predicted"/>
<feature type="region of interest" description="Disordered" evidence="1">
    <location>
        <begin position="645"/>
        <end position="744"/>
    </location>
</feature>
<evidence type="ECO:0000256" key="1">
    <source>
        <dbReference type="SAM" id="MobiDB-lite"/>
    </source>
</evidence>
<dbReference type="GO" id="GO:0005730">
    <property type="term" value="C:nucleolus"/>
    <property type="evidence" value="ECO:0007669"/>
    <property type="project" value="TreeGrafter"/>
</dbReference>
<organism evidence="2 3">
    <name type="scientific">Micractinium conductrix</name>
    <dbReference type="NCBI Taxonomy" id="554055"/>
    <lineage>
        <taxon>Eukaryota</taxon>
        <taxon>Viridiplantae</taxon>
        <taxon>Chlorophyta</taxon>
        <taxon>core chlorophytes</taxon>
        <taxon>Trebouxiophyceae</taxon>
        <taxon>Chlorellales</taxon>
        <taxon>Chlorellaceae</taxon>
        <taxon>Chlorella clade</taxon>
        <taxon>Micractinium</taxon>
    </lineage>
</organism>
<dbReference type="InterPro" id="IPR042859">
    <property type="entry name" value="NOL11"/>
</dbReference>
<dbReference type="AlphaFoldDB" id="A0A2P6V4T9"/>
<feature type="compositionally biased region" description="Low complexity" evidence="1">
    <location>
        <begin position="679"/>
        <end position="696"/>
    </location>
</feature>
<evidence type="ECO:0000313" key="2">
    <source>
        <dbReference type="EMBL" id="PSC69094.1"/>
    </source>
</evidence>
<protein>
    <submittedName>
        <fullName evidence="2">Uncharacterized protein</fullName>
    </submittedName>
</protein>
<feature type="region of interest" description="Disordered" evidence="1">
    <location>
        <begin position="285"/>
        <end position="314"/>
    </location>
</feature>
<dbReference type="PANTHER" id="PTHR15633">
    <property type="entry name" value="NUCLEOLAR PROTEIN 11"/>
    <property type="match status" value="1"/>
</dbReference>
<evidence type="ECO:0000313" key="3">
    <source>
        <dbReference type="Proteomes" id="UP000239649"/>
    </source>
</evidence>
<feature type="region of interest" description="Disordered" evidence="1">
    <location>
        <begin position="432"/>
        <end position="454"/>
    </location>
</feature>
<sequence length="937" mass="93863">MASAHTLCTGSIAGCSSLGKGRLLVSIQGDGLSAYDVGSQKPVLSWALGGAEQDFAAPAVYDYDTNLCFAPVRPRGGGGGKSGGSNSVLAWDADNTVGTITTLAHPLHLPPLHRVFPLSGAPEGEAAEAAAAAAEQASAVDGSGARRGGVLAVLASGGAMVCSGDEVVAEVDEARGQHTVAASYQPGSLVVVSAGKSGAASASIYSVLPGAVEAVGPAVALAAPTAGARAAAAAATPERTAVLWSDGTLAVYALPGDHKALAAAPGQSADPGQPLVQRRLAGFRLAGGGSSSKHPKGSGGGKKRGPDGEPEAVAGGVGMAAIGAKQVAVAGWATNEQGSAVLRLVVLETSAGCVQLAQDFSAADVGLAVLDPSKPVQVESLGGESKQLAVCVGTAVLIATLHELRPPTLANLLGALAIDKALAAACASNSSSSSSQGGGGLPAPKPAAAGAAAAGGGAAGVNPAALAALRALHPDEIERLAAPFGGAARPMELQVELEAPCQPGQWLVPASRVAWRPVDQATHEQVAAEERRVWQAVQHGELGGDGALQKALAPLLQLRRASGLPLSPRLMCRLLVLAAEHQCWGAVDELLQVQAPALLSEVPGLAAALADAGQLPLLERLLAQSCELPATELAALLQVLLSPPSSDAARKGRQARRQAARGEADAAAAAAEEAEREQSVQQPAAQQQQQQQQVPSTASKPSRRRRKKGAADACDSDAEDAPAAAAAAASAAGPQDVSMQPEDAASGELLWPPAAARQAAVAACSAAAVDGLEADEVCLHAVVAAPLRPAALLDALRSLGPAQALCLLRYLSVLLASLATRVGNQRCGWQPALALPPAATPPTLGQALEWANATVDAHLVRLSLDPEAAPLLRDIGGVVEAAAADTKALLKLSGVVQHALQQRPLPQAAMAAADYSIQWLDLRIATAQQGQQAAAAQ</sequence>
<reference evidence="2 3" key="1">
    <citation type="journal article" date="2018" name="Plant J.">
        <title>Genome sequences of Chlorella sorokiniana UTEX 1602 and Micractinium conductrix SAG 241.80: implications to maltose excretion by a green alga.</title>
        <authorList>
            <person name="Arriola M.B."/>
            <person name="Velmurugan N."/>
            <person name="Zhang Y."/>
            <person name="Plunkett M.H."/>
            <person name="Hondzo H."/>
            <person name="Barney B.M."/>
        </authorList>
    </citation>
    <scope>NUCLEOTIDE SEQUENCE [LARGE SCALE GENOMIC DNA]</scope>
    <source>
        <strain evidence="2 3">SAG 241.80</strain>
    </source>
</reference>
<feature type="compositionally biased region" description="Low complexity" evidence="1">
    <location>
        <begin position="721"/>
        <end position="732"/>
    </location>
</feature>
<dbReference type="EMBL" id="LHPF02000029">
    <property type="protein sequence ID" value="PSC69094.1"/>
    <property type="molecule type" value="Genomic_DNA"/>
</dbReference>
<keyword evidence="3" id="KW-1185">Reference proteome</keyword>
<dbReference type="OrthoDB" id="513382at2759"/>
<dbReference type="PANTHER" id="PTHR15633:SF2">
    <property type="entry name" value="NUCLEOLAR PROTEIN 11"/>
    <property type="match status" value="1"/>
</dbReference>
<accession>A0A2P6V4T9</accession>
<dbReference type="Proteomes" id="UP000239649">
    <property type="component" value="Unassembled WGS sequence"/>
</dbReference>